<comment type="caution">
    <text evidence="1">The sequence shown here is derived from an EMBL/GenBank/DDBJ whole genome shotgun (WGS) entry which is preliminary data.</text>
</comment>
<dbReference type="SUPFAM" id="SSF48295">
    <property type="entry name" value="TrpR-like"/>
    <property type="match status" value="2"/>
</dbReference>
<dbReference type="RefSeq" id="WP_183879213.1">
    <property type="nucleotide sequence ID" value="NZ_JACHCE010000001.1"/>
</dbReference>
<proteinExistence type="predicted"/>
<evidence type="ECO:0000313" key="2">
    <source>
        <dbReference type="Proteomes" id="UP000537204"/>
    </source>
</evidence>
<dbReference type="GO" id="GO:0043565">
    <property type="term" value="F:sequence-specific DNA binding"/>
    <property type="evidence" value="ECO:0007669"/>
    <property type="project" value="InterPro"/>
</dbReference>
<evidence type="ECO:0000313" key="1">
    <source>
        <dbReference type="EMBL" id="MBB5634964.1"/>
    </source>
</evidence>
<name>A0A7W8ZJ23_9SPHI</name>
<dbReference type="AlphaFoldDB" id="A0A7W8ZJ23"/>
<accession>A0A7W8ZJ23</accession>
<sequence length="100" mass="11654">MRKNRIHTADFRLKIVKEKLRGTSARALSSKWKLSTSLIRTWVDHHQSSGALGLLPKSHRCYAIEFKRIVVEAYTNKGLSLRDCCRQFNMVEDYISIKMN</sequence>
<organism evidence="1 2">
    <name type="scientific">Pedobacter cryoconitis</name>
    <dbReference type="NCBI Taxonomy" id="188932"/>
    <lineage>
        <taxon>Bacteria</taxon>
        <taxon>Pseudomonadati</taxon>
        <taxon>Bacteroidota</taxon>
        <taxon>Sphingobacteriia</taxon>
        <taxon>Sphingobacteriales</taxon>
        <taxon>Sphingobacteriaceae</taxon>
        <taxon>Pedobacter</taxon>
    </lineage>
</organism>
<dbReference type="InterPro" id="IPR010921">
    <property type="entry name" value="Trp_repressor/repl_initiator"/>
</dbReference>
<dbReference type="EMBL" id="JACHCE010000001">
    <property type="protein sequence ID" value="MBB5634964.1"/>
    <property type="molecule type" value="Genomic_DNA"/>
</dbReference>
<dbReference type="Proteomes" id="UP000537204">
    <property type="component" value="Unassembled WGS sequence"/>
</dbReference>
<gene>
    <name evidence="1" type="ORF">HDE68_000849</name>
</gene>
<reference evidence="1 2" key="1">
    <citation type="submission" date="2020-08" db="EMBL/GenBank/DDBJ databases">
        <title>Genomic Encyclopedia of Type Strains, Phase IV (KMG-V): Genome sequencing to study the core and pangenomes of soil and plant-associated prokaryotes.</title>
        <authorList>
            <person name="Whitman W."/>
        </authorList>
    </citation>
    <scope>NUCLEOTIDE SEQUENCE [LARGE SCALE GENOMIC DNA]</scope>
    <source>
        <strain evidence="1 2">S3M1</strain>
    </source>
</reference>
<protein>
    <submittedName>
        <fullName evidence="1">Transposase</fullName>
    </submittedName>
</protein>